<feature type="region of interest" description="Disordered" evidence="2">
    <location>
        <begin position="37"/>
        <end position="66"/>
    </location>
</feature>
<gene>
    <name evidence="3" type="ORF">CPATCC_004029</name>
</gene>
<evidence type="ECO:0000313" key="4">
    <source>
        <dbReference type="Proteomes" id="UP000593906"/>
    </source>
</evidence>
<dbReference type="OMA" id="HVVYPPY"/>
<evidence type="ECO:0000256" key="2">
    <source>
        <dbReference type="SAM" id="MobiDB-lite"/>
    </source>
</evidence>
<feature type="region of interest" description="Disordered" evidence="2">
    <location>
        <begin position="429"/>
        <end position="465"/>
    </location>
</feature>
<protein>
    <submittedName>
        <fullName evidence="3">Uncharacterized protein</fullName>
    </submittedName>
</protein>
<dbReference type="Proteomes" id="UP000593906">
    <property type="component" value="Chromosome 8"/>
</dbReference>
<sequence>MFPKEKQEMEILDENLNELDATVKNLENELLLKKKQFASPASQSSIDNSSHISSINNKEDFSNSPMKETRIVNKNELDSRNFDSIKEKQEINEKPNNGNNYISEGHIENNVVLSRVVSTNISPKRSKNLINIEQSPESNISCSDIYGTSSELNSIQEKGVPLDLRGSVPIQIHQPPQIPLSQPYPQPHQNPMMAHPIQMPSHGHGAQLQPIPIHKQPNEYVQMAPQIPVFHSIHQQEQHYPTQMQLNGRMQSLPATIQTPNPFPYQPHHQLPMPPLPPQNMQMPAPMPMQMPIPAHLPTPMPMPVPMPMPMSMPIPMPMPMPMVAPGPIQIPNMNMNPPHLPPPPNMQMQFDPTNIHPMGMPLPTMAGGPPPHIQAPISPEIVAGVAPGIPGPSGVQAPTVPNPLGMDSQMLAKYLLTAMAEECLTKKKSSGAEDGNGPPKDQAGISQGGHTNISTSTLFQSPNIRPLIQPPKVEIDFSSPACFSQDVFKKKCKRRPKVANPNYGTPLAGGQCPFPDQAPILANQSHNPELETNTDQQSQISPPSSPTCFSFKASVPVNILGENPFSESITKIVTNKASQCHPNQYMSNGNFNINSGFNLPIHPPMHH</sequence>
<reference evidence="3 4" key="1">
    <citation type="submission" date="2019-09" db="EMBL/GenBank/DDBJ databases">
        <title>Consistent, comparative and evidence-based genome assembly and annotation for Cryptosporidium parvum, C. hominis and C. tyzzeri.</title>
        <authorList>
            <person name="Baptista R.P."/>
            <person name="Li Y."/>
            <person name="Sateriale A."/>
            <person name="Ansell B."/>
            <person name="Jex A."/>
            <person name="Sanders M."/>
            <person name="Brooks K."/>
            <person name="Tracey A."/>
            <person name="Berriman M."/>
            <person name="Striepen B."/>
            <person name="Cotton J.A."/>
            <person name="Kissinger J.C."/>
        </authorList>
    </citation>
    <scope>NUCLEOTIDE SEQUENCE [LARGE SCALE GENOMIC DNA]</scope>
    <source>
        <strain evidence="3 4">IOWA-ATCC</strain>
    </source>
</reference>
<evidence type="ECO:0000256" key="1">
    <source>
        <dbReference type="SAM" id="Coils"/>
    </source>
</evidence>
<accession>A0A7S7LDC5</accession>
<organism evidence="3 4">
    <name type="scientific">Cryptosporidium parvum</name>
    <dbReference type="NCBI Taxonomy" id="5807"/>
    <lineage>
        <taxon>Eukaryota</taxon>
        <taxon>Sar</taxon>
        <taxon>Alveolata</taxon>
        <taxon>Apicomplexa</taxon>
        <taxon>Conoidasida</taxon>
        <taxon>Coccidia</taxon>
        <taxon>Eucoccidiorida</taxon>
        <taxon>Eimeriorina</taxon>
        <taxon>Cryptosporidiidae</taxon>
        <taxon>Cryptosporidium</taxon>
    </lineage>
</organism>
<feature type="coiled-coil region" evidence="1">
    <location>
        <begin position="9"/>
        <end position="36"/>
    </location>
</feature>
<keyword evidence="1" id="KW-0175">Coiled coil</keyword>
<proteinExistence type="predicted"/>
<dbReference type="VEuPathDB" id="CryptoDB:CPATCC_0002190"/>
<dbReference type="EMBL" id="CP044415">
    <property type="protein sequence ID" value="QOY39964.1"/>
    <property type="molecule type" value="Genomic_DNA"/>
</dbReference>
<feature type="compositionally biased region" description="Low complexity" evidence="2">
    <location>
        <begin position="42"/>
        <end position="56"/>
    </location>
</feature>
<name>A0A7S7LDC5_CRYPV</name>
<dbReference type="AlphaFoldDB" id="A0A7S7LDC5"/>
<feature type="compositionally biased region" description="Basic and acidic residues" evidence="2">
    <location>
        <begin position="57"/>
        <end position="66"/>
    </location>
</feature>
<evidence type="ECO:0000313" key="3">
    <source>
        <dbReference type="EMBL" id="QOY39964.1"/>
    </source>
</evidence>
<feature type="compositionally biased region" description="Polar residues" evidence="2">
    <location>
        <begin position="445"/>
        <end position="464"/>
    </location>
</feature>